<accession>A0A9D4I5Q5</accession>
<gene>
    <name evidence="2" type="ORF">DPMN_181919</name>
</gene>
<dbReference type="Proteomes" id="UP000828390">
    <property type="component" value="Unassembled WGS sequence"/>
</dbReference>
<feature type="region of interest" description="Disordered" evidence="1">
    <location>
        <begin position="20"/>
        <end position="48"/>
    </location>
</feature>
<evidence type="ECO:0000256" key="1">
    <source>
        <dbReference type="SAM" id="MobiDB-lite"/>
    </source>
</evidence>
<keyword evidence="3" id="KW-1185">Reference proteome</keyword>
<sequence length="119" mass="13270">MVNSKLGTVSFSNFSHVYWSPSSTSASNTCPACTSDSDSETGSSPVRRYGRAQNLNFNNVGVDRCNNWRASERVPHLKPEPYSGEEPWESYISHFEDCAELGVWSQRSRVLFLASSLRG</sequence>
<evidence type="ECO:0000313" key="3">
    <source>
        <dbReference type="Proteomes" id="UP000828390"/>
    </source>
</evidence>
<protein>
    <submittedName>
        <fullName evidence="2">Uncharacterized protein</fullName>
    </submittedName>
</protein>
<reference evidence="2" key="2">
    <citation type="submission" date="2020-11" db="EMBL/GenBank/DDBJ databases">
        <authorList>
            <person name="McCartney M.A."/>
            <person name="Auch B."/>
            <person name="Kono T."/>
            <person name="Mallez S."/>
            <person name="Becker A."/>
            <person name="Gohl D.M."/>
            <person name="Silverstein K.A.T."/>
            <person name="Koren S."/>
            <person name="Bechman K.B."/>
            <person name="Herman A."/>
            <person name="Abrahante J.E."/>
            <person name="Garbe J."/>
        </authorList>
    </citation>
    <scope>NUCLEOTIDE SEQUENCE</scope>
    <source>
        <strain evidence="2">Duluth1</strain>
        <tissue evidence="2">Whole animal</tissue>
    </source>
</reference>
<comment type="caution">
    <text evidence="2">The sequence shown here is derived from an EMBL/GenBank/DDBJ whole genome shotgun (WGS) entry which is preliminary data.</text>
</comment>
<organism evidence="2 3">
    <name type="scientific">Dreissena polymorpha</name>
    <name type="common">Zebra mussel</name>
    <name type="synonym">Mytilus polymorpha</name>
    <dbReference type="NCBI Taxonomy" id="45954"/>
    <lineage>
        <taxon>Eukaryota</taxon>
        <taxon>Metazoa</taxon>
        <taxon>Spiralia</taxon>
        <taxon>Lophotrochozoa</taxon>
        <taxon>Mollusca</taxon>
        <taxon>Bivalvia</taxon>
        <taxon>Autobranchia</taxon>
        <taxon>Heteroconchia</taxon>
        <taxon>Euheterodonta</taxon>
        <taxon>Imparidentia</taxon>
        <taxon>Neoheterodontei</taxon>
        <taxon>Myida</taxon>
        <taxon>Dreissenoidea</taxon>
        <taxon>Dreissenidae</taxon>
        <taxon>Dreissena</taxon>
    </lineage>
</organism>
<dbReference type="EMBL" id="JAIWYP010000010">
    <property type="protein sequence ID" value="KAH3747492.1"/>
    <property type="molecule type" value="Genomic_DNA"/>
</dbReference>
<dbReference type="AlphaFoldDB" id="A0A9D4I5Q5"/>
<reference evidence="2" key="1">
    <citation type="journal article" date="2019" name="bioRxiv">
        <title>The Genome of the Zebra Mussel, Dreissena polymorpha: A Resource for Invasive Species Research.</title>
        <authorList>
            <person name="McCartney M.A."/>
            <person name="Auch B."/>
            <person name="Kono T."/>
            <person name="Mallez S."/>
            <person name="Zhang Y."/>
            <person name="Obille A."/>
            <person name="Becker A."/>
            <person name="Abrahante J.E."/>
            <person name="Garbe J."/>
            <person name="Badalamenti J.P."/>
            <person name="Herman A."/>
            <person name="Mangelson H."/>
            <person name="Liachko I."/>
            <person name="Sullivan S."/>
            <person name="Sone E.D."/>
            <person name="Koren S."/>
            <person name="Silverstein K.A.T."/>
            <person name="Beckman K.B."/>
            <person name="Gohl D.M."/>
        </authorList>
    </citation>
    <scope>NUCLEOTIDE SEQUENCE</scope>
    <source>
        <strain evidence="2">Duluth1</strain>
        <tissue evidence="2">Whole animal</tissue>
    </source>
</reference>
<evidence type="ECO:0000313" key="2">
    <source>
        <dbReference type="EMBL" id="KAH3747492.1"/>
    </source>
</evidence>
<proteinExistence type="predicted"/>
<feature type="compositionally biased region" description="Polar residues" evidence="1">
    <location>
        <begin position="20"/>
        <end position="44"/>
    </location>
</feature>
<name>A0A9D4I5Q5_DREPO</name>